<reference evidence="2" key="2">
    <citation type="submission" date="2004-02" db="EMBL/GenBank/DDBJ databases">
        <authorList>
            <consortium name="Genoscope"/>
            <consortium name="Whitehead Institute Centre for Genome Research"/>
        </authorList>
    </citation>
    <scope>NUCLEOTIDE SEQUENCE</scope>
</reference>
<accession>Q4RMR5</accession>
<gene>
    <name evidence="2" type="ORF">GSTENG00031912001</name>
</gene>
<feature type="domain" description="TLDc" evidence="1">
    <location>
        <begin position="2"/>
        <end position="160"/>
    </location>
</feature>
<dbReference type="PROSITE" id="PS51886">
    <property type="entry name" value="TLDC"/>
    <property type="match status" value="1"/>
</dbReference>
<comment type="caution">
    <text evidence="2">The sequence shown here is derived from an EMBL/GenBank/DDBJ whole genome shotgun (WGS) entry which is preliminary data.</text>
</comment>
<dbReference type="AlphaFoldDB" id="Q4RMR5"/>
<evidence type="ECO:0000313" key="2">
    <source>
        <dbReference type="EMBL" id="CAG10317.1"/>
    </source>
</evidence>
<organism evidence="2">
    <name type="scientific">Tetraodon nigroviridis</name>
    <name type="common">Spotted green pufferfish</name>
    <name type="synonym">Chelonodon nigroviridis</name>
    <dbReference type="NCBI Taxonomy" id="99883"/>
    <lineage>
        <taxon>Eukaryota</taxon>
        <taxon>Metazoa</taxon>
        <taxon>Chordata</taxon>
        <taxon>Craniata</taxon>
        <taxon>Vertebrata</taxon>
        <taxon>Euteleostomi</taxon>
        <taxon>Actinopterygii</taxon>
        <taxon>Neopterygii</taxon>
        <taxon>Teleostei</taxon>
        <taxon>Neoteleostei</taxon>
        <taxon>Acanthomorphata</taxon>
        <taxon>Eupercaria</taxon>
        <taxon>Tetraodontiformes</taxon>
        <taxon>Tetradontoidea</taxon>
        <taxon>Tetraodontidae</taxon>
        <taxon>Tetraodon</taxon>
    </lineage>
</organism>
<sequence>MSAVTSSLSHEQEKKLLSLFGHVRLHLLYKASVHGFTAAAFHGLCNRQGHTVIAAFNAAGRVYGAYTSKDYASSGQAVSDGEAFLYSISADRPEPLKVVGIGGQPAFTDVNTGPDYGALVFLHNDQPAILSNPGTNFNFQAADVHGGDFNLTELEVYRVE</sequence>
<evidence type="ECO:0000259" key="1">
    <source>
        <dbReference type="PROSITE" id="PS51886"/>
    </source>
</evidence>
<dbReference type="EMBL" id="CAAE01015019">
    <property type="protein sequence ID" value="CAG10317.1"/>
    <property type="molecule type" value="Genomic_DNA"/>
</dbReference>
<dbReference type="SMART" id="SM00584">
    <property type="entry name" value="TLDc"/>
    <property type="match status" value="1"/>
</dbReference>
<dbReference type="HOGENOM" id="CLU_049888_0_0_1"/>
<dbReference type="InterPro" id="IPR006571">
    <property type="entry name" value="TLDc_dom"/>
</dbReference>
<proteinExistence type="predicted"/>
<dbReference type="KEGG" id="tng:GSTEN00031912G001"/>
<feature type="non-terminal residue" evidence="2">
    <location>
        <position position="160"/>
    </location>
</feature>
<name>Q4RMR5_TETNG</name>
<dbReference type="OrthoDB" id="25620at2759"/>
<reference evidence="2" key="1">
    <citation type="journal article" date="2004" name="Nature">
        <title>Genome duplication in the teleost fish Tetraodon nigroviridis reveals the early vertebrate proto-karyotype.</title>
        <authorList>
            <person name="Jaillon O."/>
            <person name="Aury J.-M."/>
            <person name="Brunet F."/>
            <person name="Petit J.-L."/>
            <person name="Stange-Thomann N."/>
            <person name="Mauceli E."/>
            <person name="Bouneau L."/>
            <person name="Fischer C."/>
            <person name="Ozouf-Costaz C."/>
            <person name="Bernot A."/>
            <person name="Nicaud S."/>
            <person name="Jaffe D."/>
            <person name="Fisher S."/>
            <person name="Lutfalla G."/>
            <person name="Dossat C."/>
            <person name="Segurens B."/>
            <person name="Dasilva C."/>
            <person name="Salanoubat M."/>
            <person name="Levy M."/>
            <person name="Boudet N."/>
            <person name="Castellano S."/>
            <person name="Anthouard V."/>
            <person name="Jubin C."/>
            <person name="Castelli V."/>
            <person name="Katinka M."/>
            <person name="Vacherie B."/>
            <person name="Biemont C."/>
            <person name="Skalli Z."/>
            <person name="Cattolico L."/>
            <person name="Poulain J."/>
            <person name="De Berardinis V."/>
            <person name="Cruaud C."/>
            <person name="Duprat S."/>
            <person name="Brottier P."/>
            <person name="Coutanceau J.-P."/>
            <person name="Gouzy J."/>
            <person name="Parra G."/>
            <person name="Lardier G."/>
            <person name="Chapple C."/>
            <person name="McKernan K.J."/>
            <person name="McEwan P."/>
            <person name="Bosak S."/>
            <person name="Kellis M."/>
            <person name="Volff J.-N."/>
            <person name="Guigo R."/>
            <person name="Zody M.C."/>
            <person name="Mesirov J."/>
            <person name="Lindblad-Toh K."/>
            <person name="Birren B."/>
            <person name="Nusbaum C."/>
            <person name="Kahn D."/>
            <person name="Robinson-Rechavi M."/>
            <person name="Laudet V."/>
            <person name="Schachter V."/>
            <person name="Quetier F."/>
            <person name="Saurin W."/>
            <person name="Scarpelli C."/>
            <person name="Wincker P."/>
            <person name="Lander E.S."/>
            <person name="Weissenbach J."/>
            <person name="Roest Crollius H."/>
        </authorList>
    </citation>
    <scope>NUCLEOTIDE SEQUENCE [LARGE SCALE GENOMIC DNA]</scope>
</reference>
<dbReference type="Pfam" id="PF07534">
    <property type="entry name" value="TLD"/>
    <property type="match status" value="1"/>
</dbReference>
<protein>
    <submittedName>
        <fullName evidence="2">(spotted green pufferfish) hypothetical protein</fullName>
    </submittedName>
</protein>